<keyword evidence="4 6" id="KW-0687">Ribonucleoprotein</keyword>
<dbReference type="GO" id="GO:0006412">
    <property type="term" value="P:translation"/>
    <property type="evidence" value="ECO:0007669"/>
    <property type="project" value="InterPro"/>
</dbReference>
<dbReference type="Pfam" id="PF01250">
    <property type="entry name" value="Ribosomal_S6"/>
    <property type="match status" value="1"/>
</dbReference>
<dbReference type="OMA" id="ATHFTIT"/>
<dbReference type="GO" id="GO:0003735">
    <property type="term" value="F:structural constituent of ribosome"/>
    <property type="evidence" value="ECO:0007669"/>
    <property type="project" value="InterPro"/>
</dbReference>
<dbReference type="EMBL" id="GAKP01001421">
    <property type="protein sequence ID" value="JAC57531.1"/>
    <property type="molecule type" value="Transcribed_RNA"/>
</dbReference>
<dbReference type="Proteomes" id="UP001652620">
    <property type="component" value="Chromosome 5"/>
</dbReference>
<dbReference type="SUPFAM" id="SSF54995">
    <property type="entry name" value="Ribosomal protein S6"/>
    <property type="match status" value="1"/>
</dbReference>
<gene>
    <name evidence="4" type="primary">RT06</name>
    <name evidence="6" type="synonym">LOC105231435</name>
</gene>
<dbReference type="RefSeq" id="XP_011211039.1">
    <property type="nucleotide sequence ID" value="XM_011212737.2"/>
</dbReference>
<dbReference type="PANTHER" id="PTHR21011">
    <property type="entry name" value="MITOCHONDRIAL 28S RIBOSOMAL PROTEIN S6"/>
    <property type="match status" value="1"/>
</dbReference>
<reference evidence="4" key="1">
    <citation type="journal article" date="2014" name="BMC Genomics">
        <title>Characterizing the developmental transcriptome of the oriental fruit fly, Bactrocera dorsalis (Diptera: Tephritidae) through comparative genomic analysis with Drosophila melanogaster utilizing modENCODE datasets.</title>
        <authorList>
            <person name="Geib S.M."/>
            <person name="Calla B."/>
            <person name="Hall B."/>
            <person name="Hou S."/>
            <person name="Manoukis N.C."/>
        </authorList>
    </citation>
    <scope>NUCLEOTIDE SEQUENCE</scope>
    <source>
        <strain evidence="4">Punador</strain>
    </source>
</reference>
<comment type="similarity">
    <text evidence="1">Belongs to the bacterial ribosomal protein bS6 family.</text>
</comment>
<dbReference type="CTD" id="64968"/>
<dbReference type="FunFam" id="3.30.70.60:FF:000014">
    <property type="entry name" value="28S ribosomal protein S6, mitochondrial"/>
    <property type="match status" value="1"/>
</dbReference>
<evidence type="ECO:0000256" key="3">
    <source>
        <dbReference type="ARBA" id="ARBA00035365"/>
    </source>
</evidence>
<dbReference type="GO" id="GO:0070181">
    <property type="term" value="F:small ribosomal subunit rRNA binding"/>
    <property type="evidence" value="ECO:0007669"/>
    <property type="project" value="TreeGrafter"/>
</dbReference>
<reference evidence="6" key="2">
    <citation type="submission" date="2025-04" db="UniProtKB">
        <authorList>
            <consortium name="RefSeq"/>
        </authorList>
    </citation>
    <scope>IDENTIFICATION</scope>
    <source>
        <strain evidence="6">Punador</strain>
    </source>
</reference>
<organism evidence="4">
    <name type="scientific">Bactrocera dorsalis</name>
    <name type="common">Oriental fruit fly</name>
    <name type="synonym">Dacus dorsalis</name>
    <dbReference type="NCBI Taxonomy" id="27457"/>
    <lineage>
        <taxon>Eukaryota</taxon>
        <taxon>Metazoa</taxon>
        <taxon>Ecdysozoa</taxon>
        <taxon>Arthropoda</taxon>
        <taxon>Hexapoda</taxon>
        <taxon>Insecta</taxon>
        <taxon>Pterygota</taxon>
        <taxon>Neoptera</taxon>
        <taxon>Endopterygota</taxon>
        <taxon>Diptera</taxon>
        <taxon>Brachycera</taxon>
        <taxon>Muscomorpha</taxon>
        <taxon>Tephritoidea</taxon>
        <taxon>Tephritidae</taxon>
        <taxon>Bactrocera</taxon>
        <taxon>Bactrocera</taxon>
    </lineage>
</organism>
<dbReference type="AlphaFoldDB" id="A0A034WPK7"/>
<dbReference type="InterPro" id="IPR014717">
    <property type="entry name" value="Transl_elong_EF1B/ribsomal_bS6"/>
</dbReference>
<evidence type="ECO:0000313" key="4">
    <source>
        <dbReference type="EMBL" id="JAC57531.1"/>
    </source>
</evidence>
<dbReference type="GO" id="GO:0005763">
    <property type="term" value="C:mitochondrial small ribosomal subunit"/>
    <property type="evidence" value="ECO:0007669"/>
    <property type="project" value="TreeGrafter"/>
</dbReference>
<accession>A0A034WPK7</accession>
<dbReference type="InterPro" id="IPR035980">
    <property type="entry name" value="Ribosomal_bS6_sf"/>
</dbReference>
<dbReference type="Gene3D" id="3.30.70.60">
    <property type="match status" value="1"/>
</dbReference>
<name>A0A034WPK7_BACDO</name>
<sequence>MPSYELAMVLRQMSRPEIVSVLKRTAGTLLDRGCVIRKLENLGTRALPHKISEHGIVHREGTYFNISFDAAPTKISDFMEEFGRDIDIVRRRIFKIEEPEEFQCTLHEEMLPPAYRKDVQEMIDIAKRKQKRKFKYNSGLDYYPFQK</sequence>
<protein>
    <recommendedName>
        <fullName evidence="2">Small ribosomal subunit protein bS6m</fullName>
    </recommendedName>
    <alternativeName>
        <fullName evidence="3">28S ribosomal protein S6, mitochondrial</fullName>
    </alternativeName>
</protein>
<dbReference type="KEGG" id="bdr:105231435"/>
<keyword evidence="5" id="KW-1185">Reference proteome</keyword>
<evidence type="ECO:0000313" key="5">
    <source>
        <dbReference type="Proteomes" id="UP001652620"/>
    </source>
</evidence>
<dbReference type="PANTHER" id="PTHR21011:SF1">
    <property type="entry name" value="SMALL RIBOSOMAL SUBUNIT PROTEIN BS6M"/>
    <property type="match status" value="1"/>
</dbReference>
<proteinExistence type="inferred from homology"/>
<dbReference type="GeneID" id="105231435"/>
<evidence type="ECO:0000313" key="6">
    <source>
        <dbReference type="RefSeq" id="XP_011211039.1"/>
    </source>
</evidence>
<dbReference type="CDD" id="cd15465">
    <property type="entry name" value="bS6_mito"/>
    <property type="match status" value="1"/>
</dbReference>
<keyword evidence="4 6" id="KW-0689">Ribosomal protein</keyword>
<evidence type="ECO:0000256" key="1">
    <source>
        <dbReference type="ARBA" id="ARBA00009512"/>
    </source>
</evidence>
<dbReference type="OrthoDB" id="268530at2759"/>
<dbReference type="InterPro" id="IPR000529">
    <property type="entry name" value="Ribosomal_bS6"/>
</dbReference>
<evidence type="ECO:0000256" key="2">
    <source>
        <dbReference type="ARBA" id="ARBA00035170"/>
    </source>
</evidence>